<feature type="non-terminal residue" evidence="2">
    <location>
        <position position="267"/>
    </location>
</feature>
<comment type="caution">
    <text evidence="2">The sequence shown here is derived from an EMBL/GenBank/DDBJ whole genome shotgun (WGS) entry which is preliminary data.</text>
</comment>
<organism evidence="2">
    <name type="scientific">marine sediment metagenome</name>
    <dbReference type="NCBI Taxonomy" id="412755"/>
    <lineage>
        <taxon>unclassified sequences</taxon>
        <taxon>metagenomes</taxon>
        <taxon>ecological metagenomes</taxon>
    </lineage>
</organism>
<gene>
    <name evidence="2" type="ORF">S03H2_46344</name>
</gene>
<accession>X1IAX2</accession>
<feature type="non-terminal residue" evidence="2">
    <location>
        <position position="1"/>
    </location>
</feature>
<proteinExistence type="predicted"/>
<reference evidence="2" key="1">
    <citation type="journal article" date="2014" name="Front. Microbiol.">
        <title>High frequency of phylogenetically diverse reductive dehalogenase-homologous genes in deep subseafloor sedimentary metagenomes.</title>
        <authorList>
            <person name="Kawai M."/>
            <person name="Futagami T."/>
            <person name="Toyoda A."/>
            <person name="Takaki Y."/>
            <person name="Nishi S."/>
            <person name="Hori S."/>
            <person name="Arai W."/>
            <person name="Tsubouchi T."/>
            <person name="Morono Y."/>
            <person name="Uchiyama I."/>
            <person name="Ito T."/>
            <person name="Fujiyama A."/>
            <person name="Inagaki F."/>
            <person name="Takami H."/>
        </authorList>
    </citation>
    <scope>NUCLEOTIDE SEQUENCE</scope>
    <source>
        <strain evidence="2">Expedition CK06-06</strain>
    </source>
</reference>
<dbReference type="EMBL" id="BARU01029090">
    <property type="protein sequence ID" value="GAH63249.1"/>
    <property type="molecule type" value="Genomic_DNA"/>
</dbReference>
<dbReference type="Pfam" id="PF13485">
    <property type="entry name" value="Peptidase_MA_2"/>
    <property type="match status" value="1"/>
</dbReference>
<name>X1IAX2_9ZZZZ</name>
<dbReference type="InterPro" id="IPR011990">
    <property type="entry name" value="TPR-like_helical_dom_sf"/>
</dbReference>
<evidence type="ECO:0000313" key="2">
    <source>
        <dbReference type="EMBL" id="GAH63249.1"/>
    </source>
</evidence>
<protein>
    <recommendedName>
        <fullName evidence="1">Peptidase MA-like domain-containing protein</fullName>
    </recommendedName>
</protein>
<evidence type="ECO:0000259" key="1">
    <source>
        <dbReference type="Pfam" id="PF13485"/>
    </source>
</evidence>
<feature type="domain" description="Peptidase MA-like" evidence="1">
    <location>
        <begin position="65"/>
        <end position="197"/>
    </location>
</feature>
<dbReference type="Gene3D" id="1.25.40.10">
    <property type="entry name" value="Tetratricopeptide repeat domain"/>
    <property type="match status" value="1"/>
</dbReference>
<dbReference type="InterPro" id="IPR039568">
    <property type="entry name" value="Peptidase_MA-like_dom"/>
</dbReference>
<dbReference type="SUPFAM" id="SSF48452">
    <property type="entry name" value="TPR-like"/>
    <property type="match status" value="1"/>
</dbReference>
<dbReference type="AlphaFoldDB" id="X1IAX2"/>
<sequence>AQDFDHTPAEKTLVELFPDHWGFSVRISGRGSIPTVGACTGRVIAMPAPDPDRGGAGKFNWAVVLRHEYTHTVTLSATGNRIPHWFTEACAVWEQPDRRNYQAVSLLVGAVRNRKFYPIKELSWGFIRQDRRRGPASRSLAYAQAEWVFEYIVEKKNYDAIGKMLKGFRDGWTQEKVFKDVLGMTEPEFDKDFHAWAKKEIVSWGFDTDPRPSFAAASKAAKAKPTSADAQADLAYALLRRPRGLKQAIATARKALKIDPKHPRALA</sequence>